<feature type="region of interest" description="Disordered" evidence="1">
    <location>
        <begin position="556"/>
        <end position="612"/>
    </location>
</feature>
<feature type="transmembrane region" description="Helical" evidence="2">
    <location>
        <begin position="55"/>
        <end position="75"/>
    </location>
</feature>
<dbReference type="InterPro" id="IPR038765">
    <property type="entry name" value="Papain-like_cys_pep_sf"/>
</dbReference>
<sequence length="779" mass="81150">MTATSPSRQREHVDVREVLDRDDRSPDSPGAWVVALAPVPVLVAALAMRPLVQGVSWWLSGVVFTAVLVAVVLGVRTRPRGVRFVALVATLVLGSCAAALLNDTAPLGWLDRNGALGQTLAAIRLNPAPLPQTDSIRLIVTVAIAWVAGASLFLAAVAPTAALAAAPALVILLVPGIITGEAPSAWLIAGTALAFLALLWTSVRPVQRVFPAAVVGAIGLVVAIGLPVLVPINAGWLSGVTGAIQSPIQPGRPGTLLELGQDLRRPNELEVFRYRSSDGQPEYLKLADLDEFGTGDWVPTVTDASTSDTADQSRRVDGINPRLADRGDVTVQITGLSSNYLPVPAGAMSVESKSTNLDLTQWRWSGDANTVRSAGPATRRGAVYEAYGASVSANAYLDAIAASGRLSQADGRGFVVPSRAQLRTDTELPKDLPAVIRTTAARVDAGATTDYAQARALERWFRSGLFTYSETAPVEQGYDGDSMDVVARFLQERSGYCVHFASAMAVMARTLGIPSRIAVGYRAGASREDGQYTVSNRQLHSWPELYIRGAGWVSFEPTPDSDQAAQPQPSASATPAPAPTETPLPAPGETAPSSASATPTPTPTAAAAGGSSTGGGPVPWGVLVGVLVALAVLAAPGAVRATRRHRRLSGIAAGRHPAVTAWRELLDDLADHGCTPGSAPPGDAAAVARTARADLGRLRSVVPPSVLPHLRSVVDAVDHERFAADGRSDTQALLRSVQEARTALDAAVSGGRVVRSRLLPPSVLPSGRPSDRRPAPAAG</sequence>
<dbReference type="Pfam" id="PF01841">
    <property type="entry name" value="Transglut_core"/>
    <property type="match status" value="1"/>
</dbReference>
<feature type="compositionally biased region" description="Low complexity" evidence="1">
    <location>
        <begin position="587"/>
        <end position="610"/>
    </location>
</feature>
<reference evidence="5" key="1">
    <citation type="journal article" date="2019" name="Int. J. Syst. Evol. Microbiol.">
        <title>The Global Catalogue of Microorganisms (GCM) 10K type strain sequencing project: providing services to taxonomists for standard genome sequencing and annotation.</title>
        <authorList>
            <consortium name="The Broad Institute Genomics Platform"/>
            <consortium name="The Broad Institute Genome Sequencing Center for Infectious Disease"/>
            <person name="Wu L."/>
            <person name="Ma J."/>
        </authorList>
    </citation>
    <scope>NUCLEOTIDE SEQUENCE [LARGE SCALE GENOMIC DNA]</scope>
    <source>
        <strain evidence="5">JCM 12140</strain>
    </source>
</reference>
<dbReference type="RefSeq" id="WP_204607128.1">
    <property type="nucleotide sequence ID" value="NZ_BAAAJX010000016.1"/>
</dbReference>
<dbReference type="PANTHER" id="PTHR42736:SF1">
    <property type="entry name" value="PROTEIN-GLUTAMINE GAMMA-GLUTAMYLTRANSFERASE"/>
    <property type="match status" value="1"/>
</dbReference>
<name>A0ABP4K6G4_9MICO</name>
<keyword evidence="2" id="KW-1133">Transmembrane helix</keyword>
<feature type="region of interest" description="Disordered" evidence="1">
    <location>
        <begin position="1"/>
        <end position="27"/>
    </location>
</feature>
<feature type="compositionally biased region" description="Basic and acidic residues" evidence="1">
    <location>
        <begin position="769"/>
        <end position="779"/>
    </location>
</feature>
<dbReference type="PANTHER" id="PTHR42736">
    <property type="entry name" value="PROTEIN-GLUTAMINE GAMMA-GLUTAMYLTRANSFERASE"/>
    <property type="match status" value="1"/>
</dbReference>
<keyword evidence="2" id="KW-0812">Transmembrane</keyword>
<evidence type="ECO:0000313" key="4">
    <source>
        <dbReference type="EMBL" id="GAA1494540.1"/>
    </source>
</evidence>
<gene>
    <name evidence="4" type="ORF">GCM10009627_28860</name>
</gene>
<keyword evidence="5" id="KW-1185">Reference proteome</keyword>
<dbReference type="InterPro" id="IPR021878">
    <property type="entry name" value="TgpA_N"/>
</dbReference>
<feature type="transmembrane region" description="Helical" evidence="2">
    <location>
        <begin position="210"/>
        <end position="230"/>
    </location>
</feature>
<feature type="transmembrane region" description="Helical" evidence="2">
    <location>
        <begin position="161"/>
        <end position="178"/>
    </location>
</feature>
<feature type="transmembrane region" description="Helical" evidence="2">
    <location>
        <begin position="82"/>
        <end position="101"/>
    </location>
</feature>
<dbReference type="EMBL" id="BAAAJX010000016">
    <property type="protein sequence ID" value="GAA1494540.1"/>
    <property type="molecule type" value="Genomic_DNA"/>
</dbReference>
<evidence type="ECO:0000259" key="3">
    <source>
        <dbReference type="SMART" id="SM00460"/>
    </source>
</evidence>
<accession>A0ABP4K6G4</accession>
<feature type="compositionally biased region" description="Low complexity" evidence="1">
    <location>
        <begin position="557"/>
        <end position="575"/>
    </location>
</feature>
<feature type="transmembrane region" description="Helical" evidence="2">
    <location>
        <begin position="31"/>
        <end position="49"/>
    </location>
</feature>
<feature type="domain" description="Transglutaminase-like" evidence="3">
    <location>
        <begin position="489"/>
        <end position="559"/>
    </location>
</feature>
<feature type="region of interest" description="Disordered" evidence="1">
    <location>
        <begin position="759"/>
        <end position="779"/>
    </location>
</feature>
<dbReference type="Gene3D" id="3.10.620.30">
    <property type="match status" value="1"/>
</dbReference>
<dbReference type="SUPFAM" id="SSF54001">
    <property type="entry name" value="Cysteine proteinases"/>
    <property type="match status" value="1"/>
</dbReference>
<feature type="compositionally biased region" description="Basic and acidic residues" evidence="1">
    <location>
        <begin position="8"/>
        <end position="26"/>
    </location>
</feature>
<organism evidence="4 5">
    <name type="scientific">Curtobacterium herbarum</name>
    <dbReference type="NCBI Taxonomy" id="150122"/>
    <lineage>
        <taxon>Bacteria</taxon>
        <taxon>Bacillati</taxon>
        <taxon>Actinomycetota</taxon>
        <taxon>Actinomycetes</taxon>
        <taxon>Micrococcales</taxon>
        <taxon>Microbacteriaceae</taxon>
        <taxon>Curtobacterium</taxon>
    </lineage>
</organism>
<dbReference type="InterPro" id="IPR052901">
    <property type="entry name" value="Bact_TGase-like"/>
</dbReference>
<feature type="transmembrane region" description="Helical" evidence="2">
    <location>
        <begin position="184"/>
        <end position="203"/>
    </location>
</feature>
<feature type="transmembrane region" description="Helical" evidence="2">
    <location>
        <begin position="620"/>
        <end position="639"/>
    </location>
</feature>
<evidence type="ECO:0000256" key="1">
    <source>
        <dbReference type="SAM" id="MobiDB-lite"/>
    </source>
</evidence>
<dbReference type="Pfam" id="PF11992">
    <property type="entry name" value="TgpA_N"/>
    <property type="match status" value="1"/>
</dbReference>
<evidence type="ECO:0000313" key="5">
    <source>
        <dbReference type="Proteomes" id="UP001501742"/>
    </source>
</evidence>
<dbReference type="InterPro" id="IPR002931">
    <property type="entry name" value="Transglutaminase-like"/>
</dbReference>
<feature type="compositionally biased region" description="Pro residues" evidence="1">
    <location>
        <begin position="576"/>
        <end position="586"/>
    </location>
</feature>
<protein>
    <recommendedName>
        <fullName evidence="3">Transglutaminase-like domain-containing protein</fullName>
    </recommendedName>
</protein>
<evidence type="ECO:0000256" key="2">
    <source>
        <dbReference type="SAM" id="Phobius"/>
    </source>
</evidence>
<keyword evidence="2" id="KW-0472">Membrane</keyword>
<feature type="transmembrane region" description="Helical" evidence="2">
    <location>
        <begin position="135"/>
        <end position="154"/>
    </location>
</feature>
<comment type="caution">
    <text evidence="4">The sequence shown here is derived from an EMBL/GenBank/DDBJ whole genome shotgun (WGS) entry which is preliminary data.</text>
</comment>
<dbReference type="Proteomes" id="UP001501742">
    <property type="component" value="Unassembled WGS sequence"/>
</dbReference>
<dbReference type="SMART" id="SM00460">
    <property type="entry name" value="TGc"/>
    <property type="match status" value="1"/>
</dbReference>
<proteinExistence type="predicted"/>